<keyword evidence="2" id="KW-1185">Reference proteome</keyword>
<name>A0ABW2KPL3_9ACTN</name>
<evidence type="ECO:0000313" key="1">
    <source>
        <dbReference type="EMBL" id="MFC7330960.1"/>
    </source>
</evidence>
<sequence>MNTSNERAADRAVVITGGGTGIGRATARAFADEGADVLVVGRTEATLAETARGHERIRTLAIDITAPDAPDVIVTTALTAFGRIDVLVNNATAARFARLEECDRHSVRAQLETILVAPIFLTQRAVEPLAAHGGTVVNVSSAGSLGRRSWPANSVHGAGKVGLDFLTRCWAVELAPRGIRVVAVAPGVIDTGVGERIGMSGEAYAGFLAEMRQRIPAGRVGRPEEVAWWITQLARPEAEYATGMVLALDGALSIV</sequence>
<dbReference type="Gene3D" id="3.40.50.720">
    <property type="entry name" value="NAD(P)-binding Rossmann-like Domain"/>
    <property type="match status" value="1"/>
</dbReference>
<dbReference type="PRINTS" id="PR00081">
    <property type="entry name" value="GDHRDH"/>
</dbReference>
<dbReference type="InterPro" id="IPR036291">
    <property type="entry name" value="NAD(P)-bd_dom_sf"/>
</dbReference>
<dbReference type="GO" id="GO:0016491">
    <property type="term" value="F:oxidoreductase activity"/>
    <property type="evidence" value="ECO:0007669"/>
    <property type="project" value="UniProtKB-KW"/>
</dbReference>
<gene>
    <name evidence="1" type="ORF">ACFQRF_24805</name>
</gene>
<dbReference type="PANTHER" id="PTHR43975">
    <property type="entry name" value="ZGC:101858"/>
    <property type="match status" value="1"/>
</dbReference>
<dbReference type="RefSeq" id="WP_379873593.1">
    <property type="nucleotide sequence ID" value="NZ_JBHTBH010000014.1"/>
</dbReference>
<reference evidence="2" key="1">
    <citation type="journal article" date="2019" name="Int. J. Syst. Evol. Microbiol.">
        <title>The Global Catalogue of Microorganisms (GCM) 10K type strain sequencing project: providing services to taxonomists for standard genome sequencing and annotation.</title>
        <authorList>
            <consortium name="The Broad Institute Genomics Platform"/>
            <consortium name="The Broad Institute Genome Sequencing Center for Infectious Disease"/>
            <person name="Wu L."/>
            <person name="Ma J."/>
        </authorList>
    </citation>
    <scope>NUCLEOTIDE SEQUENCE [LARGE SCALE GENOMIC DNA]</scope>
    <source>
        <strain evidence="2">CGMCC 4.7382</strain>
    </source>
</reference>
<dbReference type="SUPFAM" id="SSF51735">
    <property type="entry name" value="NAD(P)-binding Rossmann-fold domains"/>
    <property type="match status" value="1"/>
</dbReference>
<organism evidence="1 2">
    <name type="scientific">Marinactinospora rubrisoli</name>
    <dbReference type="NCBI Taxonomy" id="2715399"/>
    <lineage>
        <taxon>Bacteria</taxon>
        <taxon>Bacillati</taxon>
        <taxon>Actinomycetota</taxon>
        <taxon>Actinomycetes</taxon>
        <taxon>Streptosporangiales</taxon>
        <taxon>Nocardiopsidaceae</taxon>
        <taxon>Marinactinospora</taxon>
    </lineage>
</organism>
<dbReference type="EMBL" id="JBHTBH010000014">
    <property type="protein sequence ID" value="MFC7330960.1"/>
    <property type="molecule type" value="Genomic_DNA"/>
</dbReference>
<dbReference type="PRINTS" id="PR00080">
    <property type="entry name" value="SDRFAMILY"/>
</dbReference>
<comment type="caution">
    <text evidence="1">The sequence shown here is derived from an EMBL/GenBank/DDBJ whole genome shotgun (WGS) entry which is preliminary data.</text>
</comment>
<dbReference type="PANTHER" id="PTHR43975:SF2">
    <property type="entry name" value="EG:BACR7A4.14 PROTEIN-RELATED"/>
    <property type="match status" value="1"/>
</dbReference>
<accession>A0ABW2KPL3</accession>
<proteinExistence type="predicted"/>
<dbReference type="EC" id="1.1.1.-" evidence="1"/>
<protein>
    <submittedName>
        <fullName evidence="1">SDR family NAD(P)-dependent oxidoreductase</fullName>
        <ecNumber evidence="1">1.1.1.-</ecNumber>
    </submittedName>
</protein>
<dbReference type="Proteomes" id="UP001596540">
    <property type="component" value="Unassembled WGS sequence"/>
</dbReference>
<keyword evidence="1" id="KW-0560">Oxidoreductase</keyword>
<evidence type="ECO:0000313" key="2">
    <source>
        <dbReference type="Proteomes" id="UP001596540"/>
    </source>
</evidence>
<dbReference type="Pfam" id="PF13561">
    <property type="entry name" value="adh_short_C2"/>
    <property type="match status" value="1"/>
</dbReference>
<dbReference type="InterPro" id="IPR002347">
    <property type="entry name" value="SDR_fam"/>
</dbReference>